<reference evidence="1 2" key="1">
    <citation type="journal article" date="2011" name="Stand. Genomic Sci.">
        <title>High quality draft genome sequence of Segniliparus rugosus CDC 945(T)= (ATCC BAA-974(T)).</title>
        <authorList>
            <person name="Earl A.M."/>
            <person name="Desjardins C.A."/>
            <person name="Fitzgerald M.G."/>
            <person name="Arachchi H.M."/>
            <person name="Zeng Q."/>
            <person name="Mehta T."/>
            <person name="Griggs A."/>
            <person name="Birren B.W."/>
            <person name="Toney N.C."/>
            <person name="Carr J."/>
            <person name="Posey J."/>
            <person name="Butler W.R."/>
        </authorList>
    </citation>
    <scope>NUCLEOTIDE SEQUENCE [LARGE SCALE GENOMIC DNA]</scope>
    <source>
        <strain evidence="2">ATCC BAA-974 / DSM 45345 / CCUG 50838 / CIP 108380 / JCM 13579 / CDC 945</strain>
    </source>
</reference>
<sequence length="445" mass="49622">MSENALAEIDWLVEAAKSARLHELARSVPERPSRTPGRRKEHPAFVGLLYVLLAGGVTGSHRSAATLLASERAWRLVRLAARRAAGEDLSRKPPRRGQLETWRGCLSEHVGPLRERAADLAVAQAIEAGCFDGTGAPADPKRHNMIVGDGKVVACPVLSKTADRWREQGRPLDVALHKQAGEDSDAYVTGSKFALIGVRASDARNARILLDVAHLPSAKGYGGESGKAVEMVEDALRRVRELDGDVDGVCYDGAFRGKHIDRMMKHGLVVLSPVNRMTGAPTPFEIVADCPCGRRHQLATLNGDLHESRELDTGDVHYTRLARKRLAKRRNDKPPHACRWYQDFVLPCGKTLTIRLDNTDEDCAVRKPRAERIRQHAPEGGVYQDRYGWREDSESWNNIVDRTLYGERMIAHTWRKQLLFMIGHMLARNVLAQHAIDRERLRPTA</sequence>
<dbReference type="eggNOG" id="ENOG50331R3">
    <property type="taxonomic scope" value="Bacteria"/>
</dbReference>
<dbReference type="EMBL" id="ACZI02000003">
    <property type="protein sequence ID" value="EFV15094.2"/>
    <property type="molecule type" value="Genomic_DNA"/>
</dbReference>
<dbReference type="Proteomes" id="UP000004816">
    <property type="component" value="Unassembled WGS sequence"/>
</dbReference>
<name>E5XKP7_SEGRC</name>
<evidence type="ECO:0000313" key="2">
    <source>
        <dbReference type="Proteomes" id="UP000004816"/>
    </source>
</evidence>
<dbReference type="STRING" id="679197.HMPREF9336_00066"/>
<dbReference type="OrthoDB" id="3943503at2"/>
<organism evidence="1 2">
    <name type="scientific">Segniliparus rugosus (strain ATCC BAA-974 / DSM 45345 / CCUG 50838 / CIP 108380 / JCM 13579 / CDC 945)</name>
    <dbReference type="NCBI Taxonomy" id="679197"/>
    <lineage>
        <taxon>Bacteria</taxon>
        <taxon>Bacillati</taxon>
        <taxon>Actinomycetota</taxon>
        <taxon>Actinomycetes</taxon>
        <taxon>Mycobacteriales</taxon>
        <taxon>Segniliparaceae</taxon>
        <taxon>Segniliparus</taxon>
    </lineage>
</organism>
<evidence type="ECO:0000313" key="1">
    <source>
        <dbReference type="EMBL" id="EFV15094.2"/>
    </source>
</evidence>
<dbReference type="AlphaFoldDB" id="E5XKP7"/>
<evidence type="ECO:0008006" key="3">
    <source>
        <dbReference type="Google" id="ProtNLM"/>
    </source>
</evidence>
<keyword evidence="2" id="KW-1185">Reference proteome</keyword>
<protein>
    <recommendedName>
        <fullName evidence="3">Transposase</fullName>
    </recommendedName>
</protein>
<gene>
    <name evidence="1" type="ORF">HMPREF9336_00066</name>
</gene>
<accession>E5XKP7</accession>
<proteinExistence type="predicted"/>
<dbReference type="RefSeq" id="WP_021030475.1">
    <property type="nucleotide sequence ID" value="NZ_KI391954.1"/>
</dbReference>
<comment type="caution">
    <text evidence="1">The sequence shown here is derived from an EMBL/GenBank/DDBJ whole genome shotgun (WGS) entry which is preliminary data.</text>
</comment>
<dbReference type="HOGENOM" id="CLU_548483_0_0_11"/>